<reference evidence="2" key="2">
    <citation type="submission" date="2013-10" db="EMBL/GenBank/DDBJ databases">
        <authorList>
            <person name="Aslett M."/>
        </authorList>
    </citation>
    <scope>NUCLEOTIDE SEQUENCE</scope>
    <source>
        <strain evidence="2">Houghton</strain>
    </source>
</reference>
<evidence type="ECO:0000256" key="1">
    <source>
        <dbReference type="SAM" id="MobiDB-lite"/>
    </source>
</evidence>
<dbReference type="RefSeq" id="XP_013250102.1">
    <property type="nucleotide sequence ID" value="XM_013394648.1"/>
</dbReference>
<sequence length="273" mass="30144">MHFVKSSVYQAEITEGGVREREVDTRSREEIELQERLRRLPEFSRNPNFKSYAEQVLEGLPSTTPEPPPPTEGKQNPNLPHSVTEEEFEFYEALRAQDRRKKLARQREEDAMRDEFNKAREASLKANSSASSSHRSTESESSLSSGGKPSPFSFLGFQKQKSKMSSPFGDECIFDVTTKAFKEKQKKRALNGHPSLNLIVKKPKTDEAATSPSVEKAEDGGDAEVAKAAAVSDACSPKETKSLNTTPAAADSKEDQDVFASLCEAYGDSDDSG</sequence>
<organism evidence="2 3">
    <name type="scientific">Eimeria acervulina</name>
    <name type="common">Coccidian parasite</name>
    <dbReference type="NCBI Taxonomy" id="5801"/>
    <lineage>
        <taxon>Eukaryota</taxon>
        <taxon>Sar</taxon>
        <taxon>Alveolata</taxon>
        <taxon>Apicomplexa</taxon>
        <taxon>Conoidasida</taxon>
        <taxon>Coccidia</taxon>
        <taxon>Eucoccidiorida</taxon>
        <taxon>Eimeriorina</taxon>
        <taxon>Eimeriidae</taxon>
        <taxon>Eimeria</taxon>
    </lineage>
</organism>
<feature type="region of interest" description="Disordered" evidence="1">
    <location>
        <begin position="185"/>
        <end position="255"/>
    </location>
</feature>
<evidence type="ECO:0000313" key="2">
    <source>
        <dbReference type="EMBL" id="CDI79864.1"/>
    </source>
</evidence>
<feature type="compositionally biased region" description="Basic and acidic residues" evidence="1">
    <location>
        <begin position="105"/>
        <end position="123"/>
    </location>
</feature>
<dbReference type="VEuPathDB" id="ToxoDB:EAH_00002290"/>
<feature type="region of interest" description="Disordered" evidence="1">
    <location>
        <begin position="99"/>
        <end position="168"/>
    </location>
</feature>
<dbReference type="AlphaFoldDB" id="U6GMM3"/>
<dbReference type="Proteomes" id="UP000018050">
    <property type="component" value="Unassembled WGS sequence"/>
</dbReference>
<name>U6GMM3_EIMAC</name>
<accession>U6GMM3</accession>
<dbReference type="OrthoDB" id="346698at2759"/>
<feature type="compositionally biased region" description="Low complexity" evidence="1">
    <location>
        <begin position="124"/>
        <end position="154"/>
    </location>
</feature>
<evidence type="ECO:0000313" key="3">
    <source>
        <dbReference type="Proteomes" id="UP000018050"/>
    </source>
</evidence>
<proteinExistence type="predicted"/>
<feature type="region of interest" description="Disordered" evidence="1">
    <location>
        <begin position="44"/>
        <end position="86"/>
    </location>
</feature>
<reference evidence="2" key="1">
    <citation type="submission" date="2013-10" db="EMBL/GenBank/DDBJ databases">
        <title>Genomic analysis of the causative agents of coccidiosis in chickens.</title>
        <authorList>
            <person name="Reid A.J."/>
            <person name="Blake D."/>
            <person name="Billington K."/>
            <person name="Browne H."/>
            <person name="Dunn M."/>
            <person name="Hung S."/>
            <person name="Kawahara F."/>
            <person name="Miranda-Saavedra D."/>
            <person name="Mourier T."/>
            <person name="Nagra H."/>
            <person name="Otto T.D."/>
            <person name="Rawlings N."/>
            <person name="Sanchez A."/>
            <person name="Sanders M."/>
            <person name="Subramaniam C."/>
            <person name="Tay Y."/>
            <person name="Dear P."/>
            <person name="Doerig C."/>
            <person name="Gruber A."/>
            <person name="Parkinson J."/>
            <person name="Shirley M."/>
            <person name="Wan K.L."/>
            <person name="Berriman M."/>
            <person name="Tomley F."/>
            <person name="Pain A."/>
        </authorList>
    </citation>
    <scope>NUCLEOTIDE SEQUENCE</scope>
    <source>
        <strain evidence="2">Houghton</strain>
    </source>
</reference>
<keyword evidence="3" id="KW-1185">Reference proteome</keyword>
<protein>
    <submittedName>
        <fullName evidence="2">Uncharacterized protein</fullName>
    </submittedName>
</protein>
<gene>
    <name evidence="2" type="ORF">EAH_00002290</name>
</gene>
<dbReference type="EMBL" id="HG671096">
    <property type="protein sequence ID" value="CDI79864.1"/>
    <property type="molecule type" value="Genomic_DNA"/>
</dbReference>
<dbReference type="OMA" id="EFHRARE"/>
<dbReference type="GeneID" id="25268299"/>